<accession>A0ABN8HEV6</accession>
<gene>
    <name evidence="2" type="ORF">GEAMG1_1566</name>
</gene>
<proteinExistence type="predicted"/>
<feature type="domain" description="Aminoglycoside phosphotransferase" evidence="1">
    <location>
        <begin position="200"/>
        <end position="361"/>
    </location>
</feature>
<organism evidence="2 3">
    <name type="scientific">Trichlorobacter ammonificans</name>
    <dbReference type="NCBI Taxonomy" id="2916410"/>
    <lineage>
        <taxon>Bacteria</taxon>
        <taxon>Pseudomonadati</taxon>
        <taxon>Thermodesulfobacteriota</taxon>
        <taxon>Desulfuromonadia</taxon>
        <taxon>Geobacterales</taxon>
        <taxon>Geobacteraceae</taxon>
        <taxon>Trichlorobacter</taxon>
    </lineage>
</organism>
<evidence type="ECO:0000313" key="3">
    <source>
        <dbReference type="Proteomes" id="UP001295463"/>
    </source>
</evidence>
<reference evidence="2 3" key="1">
    <citation type="submission" date="2022-03" db="EMBL/GenBank/DDBJ databases">
        <authorList>
            <person name="Koch H."/>
        </authorList>
    </citation>
    <scope>NUCLEOTIDE SEQUENCE [LARGE SCALE GENOMIC DNA]</scope>
    <source>
        <strain evidence="2 3">G1</strain>
    </source>
</reference>
<dbReference type="Gene3D" id="3.90.1200.10">
    <property type="match status" value="1"/>
</dbReference>
<evidence type="ECO:0000313" key="2">
    <source>
        <dbReference type="EMBL" id="CAH2031396.1"/>
    </source>
</evidence>
<dbReference type="InterPro" id="IPR011009">
    <property type="entry name" value="Kinase-like_dom_sf"/>
</dbReference>
<keyword evidence="3" id="KW-1185">Reference proteome</keyword>
<dbReference type="Pfam" id="PF01636">
    <property type="entry name" value="APH"/>
    <property type="match status" value="1"/>
</dbReference>
<name>A0ABN8HEV6_9BACT</name>
<evidence type="ECO:0000259" key="1">
    <source>
        <dbReference type="Pfam" id="PF01636"/>
    </source>
</evidence>
<sequence length="462" mass="52275">MTLSQLERNLLVFLDPTCRWGEDAWAFGEAEQPATTEDGPRHRVRCFGRSDLLGYLRCSLAAGLTARREGATVRRVLYLNDGLLSSLFDSRNSSGYRAFARAHLPRPQGIRRRLATLIPPFWRAERRFVVTEQRGTPYRPPVTDRLEELDYMFFSNPAGKLMLTRAATLVSGSGTLYKTTASPGYIASLQHEQAIVTGISRRLREEGLLHGPVRLLAVGGRRYFGEQYLSGENLREVLRLLGREKAGADACLMLDRLDLWFATYRSAFSGSRRSISCLYEPMLRTFAALPGRLPGHDTLLQLARSLLAGLDRNHGGIVPVTAHNDLWPGNFLLRGGRLTAIDWERSTHRSTPFFDYFWMIISATMEYLVGSSGSQDYSTAFRRFLTQDDIVCRHAVRRLEQFLADLGFERTRRPQFMLLFLMEWSLQGFRALGRVTAMDRLAQDELAAYLTVAPSADRGTFS</sequence>
<dbReference type="RefSeq" id="WP_305732223.1">
    <property type="nucleotide sequence ID" value="NZ_OW150024.1"/>
</dbReference>
<protein>
    <recommendedName>
        <fullName evidence="1">Aminoglycoside phosphotransferase domain-containing protein</fullName>
    </recommendedName>
</protein>
<dbReference type="InterPro" id="IPR002575">
    <property type="entry name" value="Aminoglycoside_PTrfase"/>
</dbReference>
<dbReference type="SUPFAM" id="SSF56112">
    <property type="entry name" value="Protein kinase-like (PK-like)"/>
    <property type="match status" value="1"/>
</dbReference>
<dbReference type="Proteomes" id="UP001295463">
    <property type="component" value="Chromosome"/>
</dbReference>
<dbReference type="EMBL" id="OW150024">
    <property type="protein sequence ID" value="CAH2031396.1"/>
    <property type="molecule type" value="Genomic_DNA"/>
</dbReference>